<gene>
    <name evidence="1" type="ordered locus">Caul_0475</name>
</gene>
<proteinExistence type="predicted"/>
<organism evidence="1">
    <name type="scientific">Caulobacter sp. (strain K31)</name>
    <dbReference type="NCBI Taxonomy" id="366602"/>
    <lineage>
        <taxon>Bacteria</taxon>
        <taxon>Pseudomonadati</taxon>
        <taxon>Pseudomonadota</taxon>
        <taxon>Alphaproteobacteria</taxon>
        <taxon>Caulobacterales</taxon>
        <taxon>Caulobacteraceae</taxon>
        <taxon>Caulobacter</taxon>
    </lineage>
</organism>
<accession>B0T6J2</accession>
<sequence>MTEEATPPIDAALLPIINALARVVVAEQQRDMDGATAEIAELRGALNLQNDFPAWKLRVEGLMQAFYDHVPHWHAIPFKSRLRLMTAAVREVGCDALTSCIAIKASELAEVHRPLPPRRRRRA</sequence>
<dbReference type="KEGG" id="cak:Caul_0475"/>
<dbReference type="EMBL" id="CP000927">
    <property type="protein sequence ID" value="ABZ69609.1"/>
    <property type="molecule type" value="Genomic_DNA"/>
</dbReference>
<protein>
    <submittedName>
        <fullName evidence="1">Uncharacterized protein</fullName>
    </submittedName>
</protein>
<dbReference type="HOGENOM" id="CLU_2011156_0_0_5"/>
<dbReference type="STRING" id="366602.Caul_0475"/>
<name>B0T6J2_CAUSK</name>
<reference evidence="1" key="1">
    <citation type="submission" date="2008-01" db="EMBL/GenBank/DDBJ databases">
        <title>Complete sequence of chromosome of Caulobacter sp. K31.</title>
        <authorList>
            <consortium name="US DOE Joint Genome Institute"/>
            <person name="Copeland A."/>
            <person name="Lucas S."/>
            <person name="Lapidus A."/>
            <person name="Barry K."/>
            <person name="Glavina del Rio T."/>
            <person name="Dalin E."/>
            <person name="Tice H."/>
            <person name="Pitluck S."/>
            <person name="Bruce D."/>
            <person name="Goodwin L."/>
            <person name="Thompson L.S."/>
            <person name="Brettin T."/>
            <person name="Detter J.C."/>
            <person name="Han C."/>
            <person name="Schmutz J."/>
            <person name="Larimer F."/>
            <person name="Land M."/>
            <person name="Hauser L."/>
            <person name="Kyrpides N."/>
            <person name="Kim E."/>
            <person name="Stephens C."/>
            <person name="Richardson P."/>
        </authorList>
    </citation>
    <scope>NUCLEOTIDE SEQUENCE [LARGE SCALE GENOMIC DNA]</scope>
    <source>
        <strain evidence="1">K31</strain>
    </source>
</reference>
<dbReference type="AlphaFoldDB" id="B0T6J2"/>
<evidence type="ECO:0000313" key="1">
    <source>
        <dbReference type="EMBL" id="ABZ69609.1"/>
    </source>
</evidence>